<gene>
    <name evidence="1" type="ORF">E1298_01925</name>
</gene>
<dbReference type="Proteomes" id="UP000294513">
    <property type="component" value="Unassembled WGS sequence"/>
</dbReference>
<evidence type="ECO:0000313" key="2">
    <source>
        <dbReference type="Proteomes" id="UP000294513"/>
    </source>
</evidence>
<evidence type="ECO:0000313" key="1">
    <source>
        <dbReference type="EMBL" id="TDD97218.1"/>
    </source>
</evidence>
<name>A0A4R5CB96_9ACTN</name>
<dbReference type="EMBL" id="SMKU01000003">
    <property type="protein sequence ID" value="TDD97218.1"/>
    <property type="molecule type" value="Genomic_DNA"/>
</dbReference>
<sequence length="60" mass="6783">MRARSGDVANDLKLAIDVAQDEFMTRIIDKADKASDNFLILTTNEGQKFMVQITYMIEEG</sequence>
<dbReference type="AlphaFoldDB" id="A0A4R5CB96"/>
<organism evidence="1 2">
    <name type="scientific">Actinomadura rubrisoli</name>
    <dbReference type="NCBI Taxonomy" id="2530368"/>
    <lineage>
        <taxon>Bacteria</taxon>
        <taxon>Bacillati</taxon>
        <taxon>Actinomycetota</taxon>
        <taxon>Actinomycetes</taxon>
        <taxon>Streptosporangiales</taxon>
        <taxon>Thermomonosporaceae</taxon>
        <taxon>Actinomadura</taxon>
    </lineage>
</organism>
<comment type="caution">
    <text evidence="1">The sequence shown here is derived from an EMBL/GenBank/DDBJ whole genome shotgun (WGS) entry which is preliminary data.</text>
</comment>
<reference evidence="1 2" key="1">
    <citation type="submission" date="2019-03" db="EMBL/GenBank/DDBJ databases">
        <title>Draft genome sequences of novel Actinobacteria.</title>
        <authorList>
            <person name="Sahin N."/>
            <person name="Ay H."/>
            <person name="Saygin H."/>
        </authorList>
    </citation>
    <scope>NUCLEOTIDE SEQUENCE [LARGE SCALE GENOMIC DNA]</scope>
    <source>
        <strain evidence="1 2">H3C3</strain>
    </source>
</reference>
<dbReference type="RefSeq" id="WP_131888978.1">
    <property type="nucleotide sequence ID" value="NZ_SMKU01000003.1"/>
</dbReference>
<keyword evidence="2" id="KW-1185">Reference proteome</keyword>
<protein>
    <submittedName>
        <fullName evidence="1">Uncharacterized protein</fullName>
    </submittedName>
</protein>
<accession>A0A4R5CB96</accession>
<proteinExistence type="predicted"/>